<sequence length="204" mass="23613">MFYMTKSFKEALKARRTFYRIQNKSTLSDKEIRDLICFAVEFVPSAFNSQTTRVVLLTGKAHEKLWNIVKNVLRKRVPAEVFGKTEEKIDGCFACGYGTILYFEDMAIVRSLQESFPTYKDNFPIWAEQTDAMHQLAVWTMLEDAGMGASLQHYNPLIDDEVRKVWNLSDDWKLIAQMPFGVPVAQPGFKEVKSLDERVFEFTD</sequence>
<reference evidence="6" key="1">
    <citation type="submission" date="2015-10" db="EMBL/GenBank/DDBJ databases">
        <title>Extensive mobilome-driven genome diversification in gut-associated Bacteroides vulgatus mpk.</title>
        <authorList>
            <person name="Beier S."/>
            <person name="Lange A."/>
            <person name="Huson D.H."/>
            <person name="Frick J.-S."/>
            <person name="Autenrieth I.B."/>
        </authorList>
    </citation>
    <scope>NUCLEOTIDE SEQUENCE [LARGE SCALE GENOMIC DNA]</scope>
    <source>
        <strain evidence="6">mpk</strain>
    </source>
</reference>
<dbReference type="Pfam" id="PF00881">
    <property type="entry name" value="Nitroreductase"/>
    <property type="match status" value="1"/>
</dbReference>
<evidence type="ECO:0000256" key="3">
    <source>
        <dbReference type="ARBA" id="ARBA00023002"/>
    </source>
</evidence>
<reference evidence="5 6" key="2">
    <citation type="journal article" date="2016" name="Genome Biol. Evol.">
        <title>Extensive mobilome-driven genome diversification in mouse gut-associated Bacteroides vulgatus mpk.</title>
        <authorList>
            <person name="Lange A."/>
            <person name="Beier S."/>
            <person name="Steimle A."/>
            <person name="Autenrieth I.B."/>
            <person name="Huson D.H."/>
            <person name="Frick J.S."/>
        </authorList>
    </citation>
    <scope>NUCLEOTIDE SEQUENCE [LARGE SCALE GENOMIC DNA]</scope>
    <source>
        <strain evidence="6">mpk</strain>
    </source>
</reference>
<feature type="domain" description="Nitroreductase" evidence="4">
    <location>
        <begin position="13"/>
        <end position="181"/>
    </location>
</feature>
<comment type="subcellular location">
    <subcellularLocation>
        <location evidence="1">Cytoplasm</location>
    </subcellularLocation>
</comment>
<dbReference type="EMBL" id="CP013020">
    <property type="protein sequence ID" value="ALK83071.1"/>
    <property type="molecule type" value="Genomic_DNA"/>
</dbReference>
<dbReference type="SUPFAM" id="SSF55469">
    <property type="entry name" value="FMN-dependent nitroreductase-like"/>
    <property type="match status" value="1"/>
</dbReference>
<dbReference type="InterPro" id="IPR029479">
    <property type="entry name" value="Nitroreductase"/>
</dbReference>
<dbReference type="PATRIC" id="fig|821.40.peg.521"/>
<dbReference type="Proteomes" id="UP000061587">
    <property type="component" value="Chromosome"/>
</dbReference>
<dbReference type="InterPro" id="IPR033877">
    <property type="entry name" value="Frm2/Hbn1"/>
</dbReference>
<dbReference type="GO" id="GO:0005737">
    <property type="term" value="C:cytoplasm"/>
    <property type="evidence" value="ECO:0007669"/>
    <property type="project" value="UniProtKB-SubCell"/>
</dbReference>
<dbReference type="AlphaFoldDB" id="A0A0P0M0Y1"/>
<dbReference type="PANTHER" id="PTHR43035:SF1">
    <property type="entry name" value="FATTY ACID REPRESSION MUTANT PROTEIN 2-RELATED"/>
    <property type="match status" value="1"/>
</dbReference>
<dbReference type="FunFam" id="3.40.109.10:FF:000001">
    <property type="entry name" value="Nitroreductase family"/>
    <property type="match status" value="1"/>
</dbReference>
<proteinExistence type="predicted"/>
<dbReference type="GO" id="GO:0034599">
    <property type="term" value="P:cellular response to oxidative stress"/>
    <property type="evidence" value="ECO:0007669"/>
    <property type="project" value="InterPro"/>
</dbReference>
<accession>A0A0P0M0Y1</accession>
<evidence type="ECO:0000313" key="6">
    <source>
        <dbReference type="Proteomes" id="UP000061587"/>
    </source>
</evidence>
<evidence type="ECO:0000256" key="1">
    <source>
        <dbReference type="ARBA" id="ARBA00004496"/>
    </source>
</evidence>
<keyword evidence="2" id="KW-0963">Cytoplasm</keyword>
<name>A0A0P0M0Y1_PHOVU</name>
<organism evidence="5 6">
    <name type="scientific">Phocaeicola vulgatus</name>
    <name type="common">Bacteroides vulgatus</name>
    <dbReference type="NCBI Taxonomy" id="821"/>
    <lineage>
        <taxon>Bacteria</taxon>
        <taxon>Pseudomonadati</taxon>
        <taxon>Bacteroidota</taxon>
        <taxon>Bacteroidia</taxon>
        <taxon>Bacteroidales</taxon>
        <taxon>Bacteroidaceae</taxon>
        <taxon>Phocaeicola</taxon>
    </lineage>
</organism>
<evidence type="ECO:0000259" key="4">
    <source>
        <dbReference type="Pfam" id="PF00881"/>
    </source>
</evidence>
<evidence type="ECO:0000256" key="2">
    <source>
        <dbReference type="ARBA" id="ARBA00022490"/>
    </source>
</evidence>
<gene>
    <name evidence="5" type="ORF">BvMPK_0442</name>
</gene>
<dbReference type="Gene3D" id="3.40.109.10">
    <property type="entry name" value="NADH Oxidase"/>
    <property type="match status" value="1"/>
</dbReference>
<dbReference type="CDD" id="cd02140">
    <property type="entry name" value="Frm2-like"/>
    <property type="match status" value="1"/>
</dbReference>
<evidence type="ECO:0000313" key="5">
    <source>
        <dbReference type="EMBL" id="ALK83071.1"/>
    </source>
</evidence>
<dbReference type="GO" id="GO:0016491">
    <property type="term" value="F:oxidoreductase activity"/>
    <property type="evidence" value="ECO:0007669"/>
    <property type="project" value="UniProtKB-KW"/>
</dbReference>
<dbReference type="PANTHER" id="PTHR43035">
    <property type="entry name" value="FATTY ACID REPRESSION MUTANT PROTEIN 2-RELATED"/>
    <property type="match status" value="1"/>
</dbReference>
<dbReference type="InterPro" id="IPR000415">
    <property type="entry name" value="Nitroreductase-like"/>
</dbReference>
<protein>
    <submittedName>
        <fullName evidence="5">Nitroreductase family protein</fullName>
    </submittedName>
</protein>
<keyword evidence="3" id="KW-0560">Oxidoreductase</keyword>